<dbReference type="PANTHER" id="PTHR23146:SF0">
    <property type="entry name" value="RNA POLYMERASE-ASSOCIATED PROTEIN LEO1"/>
    <property type="match status" value="1"/>
</dbReference>
<gene>
    <name evidence="2" type="ORF">JAAARDRAFT_31031</name>
</gene>
<feature type="compositionally biased region" description="Polar residues" evidence="1">
    <location>
        <begin position="13"/>
        <end position="27"/>
    </location>
</feature>
<dbReference type="HOGENOM" id="CLU_031059_0_0_1"/>
<feature type="compositionally biased region" description="Acidic residues" evidence="1">
    <location>
        <begin position="389"/>
        <end position="406"/>
    </location>
</feature>
<proteinExistence type="predicted"/>
<dbReference type="FunCoup" id="A0A067Q3M3">
    <property type="interactions" value="177"/>
</dbReference>
<dbReference type="InterPro" id="IPR007149">
    <property type="entry name" value="Leo1"/>
</dbReference>
<dbReference type="InParanoid" id="A0A067Q3M3"/>
<feature type="region of interest" description="Disordered" evidence="1">
    <location>
        <begin position="1"/>
        <end position="122"/>
    </location>
</feature>
<dbReference type="STRING" id="933084.A0A067Q3M3"/>
<dbReference type="Proteomes" id="UP000027265">
    <property type="component" value="Unassembled WGS sequence"/>
</dbReference>
<evidence type="ECO:0000313" key="2">
    <source>
        <dbReference type="EMBL" id="KDQ61574.1"/>
    </source>
</evidence>
<feature type="region of interest" description="Disordered" evidence="1">
    <location>
        <begin position="352"/>
        <end position="545"/>
    </location>
</feature>
<protein>
    <recommendedName>
        <fullName evidence="4">Leo1-like protein</fullName>
    </recommendedName>
</protein>
<feature type="compositionally biased region" description="Basic and acidic residues" evidence="1">
    <location>
        <begin position="473"/>
        <end position="505"/>
    </location>
</feature>
<feature type="compositionally biased region" description="Basic and acidic residues" evidence="1">
    <location>
        <begin position="98"/>
        <end position="115"/>
    </location>
</feature>
<dbReference type="GO" id="GO:0006368">
    <property type="term" value="P:transcription elongation by RNA polymerase II"/>
    <property type="evidence" value="ECO:0007669"/>
    <property type="project" value="InterPro"/>
</dbReference>
<feature type="compositionally biased region" description="Acidic residues" evidence="1">
    <location>
        <begin position="463"/>
        <end position="472"/>
    </location>
</feature>
<dbReference type="GO" id="GO:1990269">
    <property type="term" value="F:RNA polymerase II C-terminal domain phosphoserine binding"/>
    <property type="evidence" value="ECO:0007669"/>
    <property type="project" value="TreeGrafter"/>
</dbReference>
<keyword evidence="3" id="KW-1185">Reference proteome</keyword>
<evidence type="ECO:0000313" key="3">
    <source>
        <dbReference type="Proteomes" id="UP000027265"/>
    </source>
</evidence>
<feature type="compositionally biased region" description="Basic residues" evidence="1">
    <location>
        <begin position="372"/>
        <end position="382"/>
    </location>
</feature>
<evidence type="ECO:0008006" key="4">
    <source>
        <dbReference type="Google" id="ProtNLM"/>
    </source>
</evidence>
<feature type="compositionally biased region" description="Acidic residues" evidence="1">
    <location>
        <begin position="64"/>
        <end position="78"/>
    </location>
</feature>
<accession>A0A067Q3M3</accession>
<evidence type="ECO:0000256" key="1">
    <source>
        <dbReference type="SAM" id="MobiDB-lite"/>
    </source>
</evidence>
<feature type="compositionally biased region" description="Acidic residues" evidence="1">
    <location>
        <begin position="506"/>
        <end position="521"/>
    </location>
</feature>
<reference evidence="3" key="1">
    <citation type="journal article" date="2014" name="Proc. Natl. Acad. Sci. U.S.A.">
        <title>Extensive sampling of basidiomycete genomes demonstrates inadequacy of the white-rot/brown-rot paradigm for wood decay fungi.</title>
        <authorList>
            <person name="Riley R."/>
            <person name="Salamov A.A."/>
            <person name="Brown D.W."/>
            <person name="Nagy L.G."/>
            <person name="Floudas D."/>
            <person name="Held B.W."/>
            <person name="Levasseur A."/>
            <person name="Lombard V."/>
            <person name="Morin E."/>
            <person name="Otillar R."/>
            <person name="Lindquist E.A."/>
            <person name="Sun H."/>
            <person name="LaButti K.M."/>
            <person name="Schmutz J."/>
            <person name="Jabbour D."/>
            <person name="Luo H."/>
            <person name="Baker S.E."/>
            <person name="Pisabarro A.G."/>
            <person name="Walton J.D."/>
            <person name="Blanchette R.A."/>
            <person name="Henrissat B."/>
            <person name="Martin F."/>
            <person name="Cullen D."/>
            <person name="Hibbett D.S."/>
            <person name="Grigoriev I.V."/>
        </authorList>
    </citation>
    <scope>NUCLEOTIDE SEQUENCE [LARGE SCALE GENOMIC DNA]</scope>
    <source>
        <strain evidence="3">MUCL 33604</strain>
    </source>
</reference>
<name>A0A067Q3M3_9AGAM</name>
<dbReference type="EMBL" id="KL197712">
    <property type="protein sequence ID" value="KDQ61574.1"/>
    <property type="molecule type" value="Genomic_DNA"/>
</dbReference>
<sequence length="545" mass="61388">MSLADALIDPTLKSDSTSTFYSHQNDSPFADDVEMKPADFDHTQSDPPVKSEDGEADDDHHDEDGQDEPMADLFGEDAEFTRAHGESAPESPVASGHVSEDGIPSHEREHRKAMEYEEEDEPPPEYEQVLEAAVQIPNIPVPKSSDDNYWVMRMPSFVQLDSKPFHPDTYIGPEHDDDESQHIESARERSMTIKLKVENTLRWRWIKDEYGNDRRQSNGRIVRWSDGSLSLVLGKEVFDITQSVDTSGSVPRQSYGNTQASQSSQSQTVPPPSGSAAKSQGLTYLVAQHKRAFILQSEAVITGHMSIMPTGMQSETHRMLVRAVGQKHNRVARLRMAPDPTMDPEREKMELLKLASKKPKRSRTEEDGFGSGRRRRTSAPRKRTGDMVWSDEEAEFGASEEEDGDMFDSPRRSRTKKASVEADARKGAGEYLPDDFLVADTSEEEGGSDDGPRKKRKKRSDEDRDAEEDDLDKLEAKIEEDERKRKRKDAESSGGKSDKGDGGDRADDEEMDVESEEEEEEFKVRKAGTGSRRKRAIDFDEEEEE</sequence>
<feature type="compositionally biased region" description="Basic and acidic residues" evidence="1">
    <location>
        <begin position="33"/>
        <end position="63"/>
    </location>
</feature>
<dbReference type="PANTHER" id="PTHR23146">
    <property type="entry name" value="LEO1 PROTEIN"/>
    <property type="match status" value="1"/>
</dbReference>
<dbReference type="AlphaFoldDB" id="A0A067Q3M3"/>
<feature type="compositionally biased region" description="Polar residues" evidence="1">
    <location>
        <begin position="244"/>
        <end position="260"/>
    </location>
</feature>
<feature type="region of interest" description="Disordered" evidence="1">
    <location>
        <begin position="244"/>
        <end position="278"/>
    </location>
</feature>
<dbReference type="OrthoDB" id="20844at2759"/>
<organism evidence="2 3">
    <name type="scientific">Jaapia argillacea MUCL 33604</name>
    <dbReference type="NCBI Taxonomy" id="933084"/>
    <lineage>
        <taxon>Eukaryota</taxon>
        <taxon>Fungi</taxon>
        <taxon>Dikarya</taxon>
        <taxon>Basidiomycota</taxon>
        <taxon>Agaricomycotina</taxon>
        <taxon>Agaricomycetes</taxon>
        <taxon>Agaricomycetidae</taxon>
        <taxon>Jaapiales</taxon>
        <taxon>Jaapiaceae</taxon>
        <taxon>Jaapia</taxon>
    </lineage>
</organism>
<dbReference type="GO" id="GO:0016593">
    <property type="term" value="C:Cdc73/Paf1 complex"/>
    <property type="evidence" value="ECO:0007669"/>
    <property type="project" value="InterPro"/>
</dbReference>
<dbReference type="GO" id="GO:0032968">
    <property type="term" value="P:positive regulation of transcription elongation by RNA polymerase II"/>
    <property type="evidence" value="ECO:0007669"/>
    <property type="project" value="TreeGrafter"/>
</dbReference>
<dbReference type="Pfam" id="PF04004">
    <property type="entry name" value="Leo1"/>
    <property type="match status" value="1"/>
</dbReference>
<feature type="compositionally biased region" description="Basic and acidic residues" evidence="1">
    <location>
        <begin position="418"/>
        <end position="428"/>
    </location>
</feature>